<keyword evidence="13" id="KW-1185">Reference proteome</keyword>
<feature type="compositionally biased region" description="Acidic residues" evidence="10">
    <location>
        <begin position="1"/>
        <end position="19"/>
    </location>
</feature>
<keyword evidence="12" id="KW-0479">Metal-binding</keyword>
<feature type="region of interest" description="Disordered" evidence="10">
    <location>
        <begin position="1"/>
        <end position="20"/>
    </location>
</feature>
<proteinExistence type="predicted"/>
<evidence type="ECO:0000256" key="9">
    <source>
        <dbReference type="ARBA" id="ARBA00023242"/>
    </source>
</evidence>
<keyword evidence="4" id="KW-1017">Isopeptide bond</keyword>
<evidence type="ECO:0000256" key="7">
    <source>
        <dbReference type="ARBA" id="ARBA00023015"/>
    </source>
</evidence>
<evidence type="ECO:0000256" key="2">
    <source>
        <dbReference type="ARBA" id="ARBA00004496"/>
    </source>
</evidence>
<dbReference type="InterPro" id="IPR040221">
    <property type="entry name" value="CDCA7/CDA7L"/>
</dbReference>
<evidence type="ECO:0000313" key="12">
    <source>
        <dbReference type="EMBL" id="BES94795.1"/>
    </source>
</evidence>
<dbReference type="Proteomes" id="UP001307889">
    <property type="component" value="Chromosome 5"/>
</dbReference>
<accession>A0ABN7ARE9</accession>
<name>A0ABN7ARE9_9HEMI</name>
<comment type="subcellular location">
    <subcellularLocation>
        <location evidence="2">Cytoplasm</location>
    </subcellularLocation>
    <subcellularLocation>
        <location evidence="1">Nucleus</location>
    </subcellularLocation>
</comment>
<feature type="region of interest" description="Disordered" evidence="10">
    <location>
        <begin position="247"/>
        <end position="346"/>
    </location>
</feature>
<dbReference type="EMBL" id="AP028913">
    <property type="protein sequence ID" value="BES94795.1"/>
    <property type="molecule type" value="Genomic_DNA"/>
</dbReference>
<evidence type="ECO:0000256" key="3">
    <source>
        <dbReference type="ARBA" id="ARBA00022490"/>
    </source>
</evidence>
<evidence type="ECO:0000256" key="10">
    <source>
        <dbReference type="SAM" id="MobiDB-lite"/>
    </source>
</evidence>
<evidence type="ECO:0000256" key="4">
    <source>
        <dbReference type="ARBA" id="ARBA00022499"/>
    </source>
</evidence>
<protein>
    <submittedName>
        <fullName evidence="12">Zinc-finger domain of monoamine-oxidase A repressor R1</fullName>
    </submittedName>
</protein>
<gene>
    <name evidence="12" type="ORF">NTJ_07604</name>
</gene>
<keyword evidence="9" id="KW-0539">Nucleus</keyword>
<evidence type="ECO:0000256" key="5">
    <source>
        <dbReference type="ARBA" id="ARBA00022553"/>
    </source>
</evidence>
<evidence type="ECO:0000256" key="8">
    <source>
        <dbReference type="ARBA" id="ARBA00023163"/>
    </source>
</evidence>
<keyword evidence="7" id="KW-0805">Transcription regulation</keyword>
<keyword evidence="3" id="KW-0963">Cytoplasm</keyword>
<dbReference type="InterPro" id="IPR018866">
    <property type="entry name" value="Znf-4CXXC_R1"/>
</dbReference>
<reference evidence="12 13" key="1">
    <citation type="submission" date="2023-09" db="EMBL/GenBank/DDBJ databases">
        <title>Nesidiocoris tenuis whole genome shotgun sequence.</title>
        <authorList>
            <person name="Shibata T."/>
            <person name="Shimoda M."/>
            <person name="Kobayashi T."/>
            <person name="Uehara T."/>
        </authorList>
    </citation>
    <scope>NUCLEOTIDE SEQUENCE [LARGE SCALE GENOMIC DNA]</scope>
    <source>
        <strain evidence="12 13">Japan</strain>
    </source>
</reference>
<dbReference type="PANTHER" id="PTHR31169">
    <property type="entry name" value="OS05G0300700 PROTEIN"/>
    <property type="match status" value="1"/>
</dbReference>
<keyword evidence="6" id="KW-0832">Ubl conjugation</keyword>
<keyword evidence="12" id="KW-0862">Zinc</keyword>
<evidence type="ECO:0000313" key="13">
    <source>
        <dbReference type="Proteomes" id="UP001307889"/>
    </source>
</evidence>
<dbReference type="PANTHER" id="PTHR31169:SF8">
    <property type="entry name" value="ZINC-FINGER DOMAIN OF MONOAMINE-OXIDASE A REPRESSOR R1 PROTEIN"/>
    <property type="match status" value="1"/>
</dbReference>
<keyword evidence="12" id="KW-0863">Zinc-finger</keyword>
<keyword evidence="5" id="KW-0597">Phosphoprotein</keyword>
<dbReference type="GO" id="GO:0008270">
    <property type="term" value="F:zinc ion binding"/>
    <property type="evidence" value="ECO:0007669"/>
    <property type="project" value="UniProtKB-KW"/>
</dbReference>
<feature type="region of interest" description="Disordered" evidence="10">
    <location>
        <begin position="50"/>
        <end position="90"/>
    </location>
</feature>
<evidence type="ECO:0000256" key="6">
    <source>
        <dbReference type="ARBA" id="ARBA00022843"/>
    </source>
</evidence>
<dbReference type="Pfam" id="PF10497">
    <property type="entry name" value="zf-4CXXC_R1"/>
    <property type="match status" value="1"/>
</dbReference>
<keyword evidence="8" id="KW-0804">Transcription</keyword>
<evidence type="ECO:0000256" key="1">
    <source>
        <dbReference type="ARBA" id="ARBA00004123"/>
    </source>
</evidence>
<evidence type="ECO:0000259" key="11">
    <source>
        <dbReference type="Pfam" id="PF10497"/>
    </source>
</evidence>
<organism evidence="12 13">
    <name type="scientific">Nesidiocoris tenuis</name>
    <dbReference type="NCBI Taxonomy" id="355587"/>
    <lineage>
        <taxon>Eukaryota</taxon>
        <taxon>Metazoa</taxon>
        <taxon>Ecdysozoa</taxon>
        <taxon>Arthropoda</taxon>
        <taxon>Hexapoda</taxon>
        <taxon>Insecta</taxon>
        <taxon>Pterygota</taxon>
        <taxon>Neoptera</taxon>
        <taxon>Paraneoptera</taxon>
        <taxon>Hemiptera</taxon>
        <taxon>Heteroptera</taxon>
        <taxon>Panheteroptera</taxon>
        <taxon>Cimicomorpha</taxon>
        <taxon>Miridae</taxon>
        <taxon>Dicyphina</taxon>
        <taxon>Nesidiocoris</taxon>
    </lineage>
</organism>
<feature type="domain" description="Zinc-finger" evidence="11">
    <location>
        <begin position="144"/>
        <end position="238"/>
    </location>
</feature>
<sequence length="398" mass="44651">MDDGDTSDSMEYPSDDETSEYMRQLLKRKRRMLRQFEKENGALTKLSDILPTKTESFPASKPKSPVKRKRASVPAFGARRKSARQSGAQPTYAEMDFEEPVLKRRKTFSATPRVFLGRTKTIDFNPEGVDFNKIHYSSCKKVYSQSGTSCHQCRQKTIDVKSHCRNCGTARGQFCGFCLWKRYGENVVDALQNPKWKCPPCRNICNCSICRRRRGKAPTGQLVPLVSAQGFNSVAEYLQEVGDTVIIDDDDDDNQENGFHAEKDSVSDETNLETNGENETAADDTLPGIDKPKRQSLKTPTAGRKTPKRKSIPSETPARTDSIPGGIRIKEEPISDEESAYEENSCSSPRGKLVVKIPRRIPLRNILASSHTMINLDAQVDSALYQPFIKLEKIDVDG</sequence>